<dbReference type="CDD" id="cd05227">
    <property type="entry name" value="AR_SDR_e"/>
    <property type="match status" value="1"/>
</dbReference>
<dbReference type="Gene3D" id="3.40.50.720">
    <property type="entry name" value="NAD(P)-binding Rossmann-like Domain"/>
    <property type="match status" value="1"/>
</dbReference>
<dbReference type="InterPro" id="IPR001509">
    <property type="entry name" value="Epimerase_deHydtase"/>
</dbReference>
<name>A0A9N9VR55_9HYPO</name>
<dbReference type="PANTHER" id="PTHR10366:SF564">
    <property type="entry name" value="STEROL-4-ALPHA-CARBOXYLATE 3-DEHYDROGENASE, DECARBOXYLATING"/>
    <property type="match status" value="1"/>
</dbReference>
<feature type="domain" description="NAD-dependent epimerase/dehydratase" evidence="3">
    <location>
        <begin position="4"/>
        <end position="265"/>
    </location>
</feature>
<sequence length="341" mass="37515">MAKVLLTGGSGFIAAHVLNALLHRGYTVVTTVRSKEKGDQILAAHTDVVAQSRLSYAIVSDISQKNAFDTALANQPGAPFDYVIHTASPFPASFEDPLKDVLEPAVNGTNGILQSVKKFAPSVKRVVITSSFAAMLDHKSPPKIYDETVWNPVTWDEAVNDHSLTYRGSKALKTFAERAAWDFVEKEKPNFDVVALNPPMVYGPVVHHLGSLSRLNTSNMRIRDFIQGKHQDNKLPPTRNYLFTDVRDLALAHVKAIEVPEAGGKRFFVTAGHYTNKRIVDAIRETHPELSPRLAENPIDDLPADVYGYNNARAKDVLGIEFRSLKECIGDATTSLLEEGA</sequence>
<reference evidence="4" key="1">
    <citation type="submission" date="2021-10" db="EMBL/GenBank/DDBJ databases">
        <authorList>
            <person name="Piombo E."/>
        </authorList>
    </citation>
    <scope>NUCLEOTIDE SEQUENCE</scope>
</reference>
<evidence type="ECO:0000259" key="3">
    <source>
        <dbReference type="Pfam" id="PF01370"/>
    </source>
</evidence>
<protein>
    <recommendedName>
        <fullName evidence="3">NAD-dependent epimerase/dehydratase domain-containing protein</fullName>
    </recommendedName>
</protein>
<proteinExistence type="inferred from homology"/>
<dbReference type="OrthoDB" id="2735536at2759"/>
<dbReference type="SUPFAM" id="SSF51735">
    <property type="entry name" value="NAD(P)-binding Rossmann-fold domains"/>
    <property type="match status" value="1"/>
</dbReference>
<dbReference type="EMBL" id="CABFNQ020000730">
    <property type="protein sequence ID" value="CAH0028012.1"/>
    <property type="molecule type" value="Genomic_DNA"/>
</dbReference>
<dbReference type="Pfam" id="PF01370">
    <property type="entry name" value="Epimerase"/>
    <property type="match status" value="1"/>
</dbReference>
<dbReference type="GO" id="GO:0016616">
    <property type="term" value="F:oxidoreductase activity, acting on the CH-OH group of donors, NAD or NADP as acceptor"/>
    <property type="evidence" value="ECO:0007669"/>
    <property type="project" value="TreeGrafter"/>
</dbReference>
<dbReference type="InterPro" id="IPR050425">
    <property type="entry name" value="NAD(P)_dehydrat-like"/>
</dbReference>
<dbReference type="PANTHER" id="PTHR10366">
    <property type="entry name" value="NAD DEPENDENT EPIMERASE/DEHYDRATASE"/>
    <property type="match status" value="1"/>
</dbReference>
<evidence type="ECO:0000313" key="4">
    <source>
        <dbReference type="EMBL" id="CAH0028012.1"/>
    </source>
</evidence>
<gene>
    <name evidence="4" type="ORF">CRHIZ90672A_00001986</name>
</gene>
<evidence type="ECO:0000256" key="2">
    <source>
        <dbReference type="ARBA" id="ARBA00023445"/>
    </source>
</evidence>
<dbReference type="InterPro" id="IPR036291">
    <property type="entry name" value="NAD(P)-bd_dom_sf"/>
</dbReference>
<evidence type="ECO:0000256" key="1">
    <source>
        <dbReference type="ARBA" id="ARBA00023002"/>
    </source>
</evidence>
<comment type="caution">
    <text evidence="4">The sequence shown here is derived from an EMBL/GenBank/DDBJ whole genome shotgun (WGS) entry which is preliminary data.</text>
</comment>
<evidence type="ECO:0000313" key="5">
    <source>
        <dbReference type="Proteomes" id="UP000696573"/>
    </source>
</evidence>
<keyword evidence="1" id="KW-0560">Oxidoreductase</keyword>
<dbReference type="FunFam" id="3.40.50.720:FF:000191">
    <property type="entry name" value="Methylglyoxal reductase (NADPH-dependent)"/>
    <property type="match status" value="1"/>
</dbReference>
<keyword evidence="5" id="KW-1185">Reference proteome</keyword>
<dbReference type="AlphaFoldDB" id="A0A9N9VR55"/>
<accession>A0A9N9VR55</accession>
<dbReference type="Proteomes" id="UP000696573">
    <property type="component" value="Unassembled WGS sequence"/>
</dbReference>
<organism evidence="4 5">
    <name type="scientific">Clonostachys rhizophaga</name>
    <dbReference type="NCBI Taxonomy" id="160324"/>
    <lineage>
        <taxon>Eukaryota</taxon>
        <taxon>Fungi</taxon>
        <taxon>Dikarya</taxon>
        <taxon>Ascomycota</taxon>
        <taxon>Pezizomycotina</taxon>
        <taxon>Sordariomycetes</taxon>
        <taxon>Hypocreomycetidae</taxon>
        <taxon>Hypocreales</taxon>
        <taxon>Bionectriaceae</taxon>
        <taxon>Clonostachys</taxon>
    </lineage>
</organism>
<comment type="similarity">
    <text evidence="2">Belongs to the NAD(P)-dependent epimerase/dehydratase family. Dihydroflavonol-4-reductase subfamily.</text>
</comment>